<feature type="region of interest" description="Disordered" evidence="1">
    <location>
        <begin position="30"/>
        <end position="69"/>
    </location>
</feature>
<evidence type="ECO:0008006" key="5">
    <source>
        <dbReference type="Google" id="ProtNLM"/>
    </source>
</evidence>
<keyword evidence="2" id="KW-0732">Signal</keyword>
<keyword evidence="4" id="KW-1185">Reference proteome</keyword>
<evidence type="ECO:0000313" key="3">
    <source>
        <dbReference type="EMBL" id="QSQ26345.1"/>
    </source>
</evidence>
<protein>
    <recommendedName>
        <fullName evidence="5">Lipoprotein</fullName>
    </recommendedName>
</protein>
<feature type="chain" id="PRO_5045383897" description="Lipoprotein" evidence="2">
    <location>
        <begin position="25"/>
        <end position="500"/>
    </location>
</feature>
<name>A0ABX7P7A7_9BACT</name>
<evidence type="ECO:0000256" key="2">
    <source>
        <dbReference type="SAM" id="SignalP"/>
    </source>
</evidence>
<evidence type="ECO:0000256" key="1">
    <source>
        <dbReference type="SAM" id="MobiDB-lite"/>
    </source>
</evidence>
<sequence>MKRMKHWQQLSRQLVLGGIALAWATGCGETPTEAPLPTPTPENASVEPAPHPERRGIGAVELPPQRPSAQAVTVDPRSSLIITDDTIVKNFPLLKVMNQLVAQSGVAGLTPLQLFQSWWATELPPNCVPNFNNYAYQCPRTEGNQAGVDPFINPGTNLDEYVPTALVNRFDLAPLSGTDCGEYRIIYAKRSGFTNPGQRNLVIFEAVLPNPTPSLGLAGCMPVANFWASLTTTSSVATRVAMLQTFYFTGLSGGFMPVVHIDNYGNRTGTPASGQVRSNQFMQPPWTLREFKVIRTMCGSIPCALNFRTVPDSTNPGGLLFDPTSAHPEAFNFQNAQFPSQVSNLAINDINLFNFASTPPENSGQSNAQGPENDYLFHFGPGPSTFHNNVQVALTAAGSTLTPQQAVSRSLALSCAGCHQLSNGANLGGGIIWPPSLGFVHVSEQTSAGPFGPRYNISPALSSVFLPHRKAVLETFINSSCGDATCQPWETHAACTADCP</sequence>
<proteinExistence type="predicted"/>
<dbReference type="PROSITE" id="PS51257">
    <property type="entry name" value="PROKAR_LIPOPROTEIN"/>
    <property type="match status" value="1"/>
</dbReference>
<gene>
    <name evidence="3" type="ORF">JY651_16030</name>
</gene>
<accession>A0ABX7P7A7</accession>
<dbReference type="EMBL" id="CP071090">
    <property type="protein sequence ID" value="QSQ26345.1"/>
    <property type="molecule type" value="Genomic_DNA"/>
</dbReference>
<evidence type="ECO:0000313" key="4">
    <source>
        <dbReference type="Proteomes" id="UP000662747"/>
    </source>
</evidence>
<feature type="signal peptide" evidence="2">
    <location>
        <begin position="1"/>
        <end position="24"/>
    </location>
</feature>
<organism evidence="3 4">
    <name type="scientific">Pyxidicoccus parkwayensis</name>
    <dbReference type="NCBI Taxonomy" id="2813578"/>
    <lineage>
        <taxon>Bacteria</taxon>
        <taxon>Pseudomonadati</taxon>
        <taxon>Myxococcota</taxon>
        <taxon>Myxococcia</taxon>
        <taxon>Myxococcales</taxon>
        <taxon>Cystobacterineae</taxon>
        <taxon>Myxococcaceae</taxon>
        <taxon>Pyxidicoccus</taxon>
    </lineage>
</organism>
<dbReference type="RefSeq" id="WP_206727893.1">
    <property type="nucleotide sequence ID" value="NZ_CP071090.1"/>
</dbReference>
<dbReference type="Proteomes" id="UP000662747">
    <property type="component" value="Chromosome"/>
</dbReference>
<reference evidence="3 4" key="1">
    <citation type="submission" date="2021-02" db="EMBL/GenBank/DDBJ databases">
        <title>De Novo genome assembly of isolated myxobacteria.</title>
        <authorList>
            <person name="Stevens D.C."/>
        </authorList>
    </citation>
    <scope>NUCLEOTIDE SEQUENCE [LARGE SCALE GENOMIC DNA]</scope>
    <source>
        <strain evidence="4">SCPEA02</strain>
    </source>
</reference>